<reference evidence="3 4" key="1">
    <citation type="submission" date="2019-12" db="EMBL/GenBank/DDBJ databases">
        <title>Genomic-based taxomic classification of the family Erythrobacteraceae.</title>
        <authorList>
            <person name="Xu L."/>
        </authorList>
    </citation>
    <scope>NUCLEOTIDE SEQUENCE [LARGE SCALE GENOMIC DNA]</scope>
    <source>
        <strain evidence="3 4">JCM 16677</strain>
    </source>
</reference>
<dbReference type="Gene3D" id="3.90.660.10">
    <property type="match status" value="1"/>
</dbReference>
<proteinExistence type="predicted"/>
<dbReference type="PANTHER" id="PTHR16128:SF5">
    <property type="entry name" value="FAD_NAD(P)-BINDING OXIDOREDUCTASE FAMILY PROTEIN"/>
    <property type="match status" value="1"/>
</dbReference>
<protein>
    <submittedName>
        <fullName evidence="3">FAD-dependent oxidoreductase</fullName>
    </submittedName>
</protein>
<dbReference type="EMBL" id="WTYE01000001">
    <property type="protein sequence ID" value="MXP32796.1"/>
    <property type="molecule type" value="Genomic_DNA"/>
</dbReference>
<gene>
    <name evidence="3" type="ORF">GRI94_13280</name>
</gene>
<dbReference type="Proteomes" id="UP000446786">
    <property type="component" value="Unassembled WGS sequence"/>
</dbReference>
<dbReference type="InterPro" id="IPR036188">
    <property type="entry name" value="FAD/NAD-bd_sf"/>
</dbReference>
<evidence type="ECO:0000259" key="2">
    <source>
        <dbReference type="Pfam" id="PF01593"/>
    </source>
</evidence>
<dbReference type="Gene3D" id="3.50.50.60">
    <property type="entry name" value="FAD/NAD(P)-binding domain"/>
    <property type="match status" value="1"/>
</dbReference>
<evidence type="ECO:0000256" key="1">
    <source>
        <dbReference type="SAM" id="SignalP"/>
    </source>
</evidence>
<dbReference type="OrthoDB" id="5792777at2"/>
<comment type="caution">
    <text evidence="3">The sequence shown here is derived from an EMBL/GenBank/DDBJ whole genome shotgun (WGS) entry which is preliminary data.</text>
</comment>
<dbReference type="Pfam" id="PF01593">
    <property type="entry name" value="Amino_oxidase"/>
    <property type="match status" value="1"/>
</dbReference>
<name>A0A845AWB1_9SPHN</name>
<dbReference type="GO" id="GO:0016491">
    <property type="term" value="F:oxidoreductase activity"/>
    <property type="evidence" value="ECO:0007669"/>
    <property type="project" value="InterPro"/>
</dbReference>
<feature type="chain" id="PRO_5032579120" evidence="1">
    <location>
        <begin position="23"/>
        <end position="310"/>
    </location>
</feature>
<dbReference type="AlphaFoldDB" id="A0A845AWB1"/>
<feature type="signal peptide" evidence="1">
    <location>
        <begin position="1"/>
        <end position="22"/>
    </location>
</feature>
<keyword evidence="1" id="KW-0732">Signal</keyword>
<evidence type="ECO:0000313" key="4">
    <source>
        <dbReference type="Proteomes" id="UP000446786"/>
    </source>
</evidence>
<dbReference type="PANTHER" id="PTHR16128">
    <property type="entry name" value="FAD/NAD(P)-BINDING OXIDOREDUCTASE FAMILY PROTEIN"/>
    <property type="match status" value="1"/>
</dbReference>
<dbReference type="RefSeq" id="WP_160780102.1">
    <property type="nucleotide sequence ID" value="NZ_BAAAZF010000001.1"/>
</dbReference>
<dbReference type="InterPro" id="IPR002937">
    <property type="entry name" value="Amino_oxidase"/>
</dbReference>
<feature type="domain" description="Amine oxidase" evidence="2">
    <location>
        <begin position="89"/>
        <end position="308"/>
    </location>
</feature>
<organism evidence="3 4">
    <name type="scientific">Parerythrobacter jejuensis</name>
    <dbReference type="NCBI Taxonomy" id="795812"/>
    <lineage>
        <taxon>Bacteria</taxon>
        <taxon>Pseudomonadati</taxon>
        <taxon>Pseudomonadota</taxon>
        <taxon>Alphaproteobacteria</taxon>
        <taxon>Sphingomonadales</taxon>
        <taxon>Erythrobacteraceae</taxon>
        <taxon>Parerythrobacter</taxon>
    </lineage>
</organism>
<accession>A0A845AWB1</accession>
<evidence type="ECO:0000313" key="3">
    <source>
        <dbReference type="EMBL" id="MXP32796.1"/>
    </source>
</evidence>
<dbReference type="PRINTS" id="PR00419">
    <property type="entry name" value="ADXRDTASE"/>
</dbReference>
<dbReference type="SUPFAM" id="SSF51905">
    <property type="entry name" value="FAD/NAD(P)-binding domain"/>
    <property type="match status" value="1"/>
</dbReference>
<dbReference type="Pfam" id="PF13450">
    <property type="entry name" value="NAD_binding_8"/>
    <property type="match status" value="1"/>
</dbReference>
<sequence>MTSSIAIVGAGMAGLSCATALAARGLSVTVFDKGRGPGGRMATRRAEVDGATIRFDHGAQYFTVRDPRFIAAVRGWREAGAVADWSAAGDDAVVGTPGMNGPIRHMADGLEVHWGARVDSITRDGDGWVVRAGETLHRFDTIVCAIPAEQAAQLLQPVAPEFAAQAAAVESQPCWALMLRFAGRLDLPDIFRGSAISWAARNASKPGRGDGENWVVHASPEWSRTYLELAPQDVAPMLLAQLFEETGAEATEPVHSAAHRWRFAMVGKADGPAALWDADAGLGVCGDWLGGPRVENAWISGRELADLIPG</sequence>
<keyword evidence="4" id="KW-1185">Reference proteome</keyword>